<organism evidence="1 2">
    <name type="scientific">Dreissena polymorpha</name>
    <name type="common">Zebra mussel</name>
    <name type="synonym">Mytilus polymorpha</name>
    <dbReference type="NCBI Taxonomy" id="45954"/>
    <lineage>
        <taxon>Eukaryota</taxon>
        <taxon>Metazoa</taxon>
        <taxon>Spiralia</taxon>
        <taxon>Lophotrochozoa</taxon>
        <taxon>Mollusca</taxon>
        <taxon>Bivalvia</taxon>
        <taxon>Autobranchia</taxon>
        <taxon>Heteroconchia</taxon>
        <taxon>Euheterodonta</taxon>
        <taxon>Imparidentia</taxon>
        <taxon>Neoheterodontei</taxon>
        <taxon>Myida</taxon>
        <taxon>Dreissenoidea</taxon>
        <taxon>Dreissenidae</taxon>
        <taxon>Dreissena</taxon>
    </lineage>
</organism>
<evidence type="ECO:0000313" key="2">
    <source>
        <dbReference type="Proteomes" id="UP000828390"/>
    </source>
</evidence>
<reference evidence="1" key="2">
    <citation type="submission" date="2020-11" db="EMBL/GenBank/DDBJ databases">
        <authorList>
            <person name="McCartney M.A."/>
            <person name="Auch B."/>
            <person name="Kono T."/>
            <person name="Mallez S."/>
            <person name="Becker A."/>
            <person name="Gohl D.M."/>
            <person name="Silverstein K.A.T."/>
            <person name="Koren S."/>
            <person name="Bechman K.B."/>
            <person name="Herman A."/>
            <person name="Abrahante J.E."/>
            <person name="Garbe J."/>
        </authorList>
    </citation>
    <scope>NUCLEOTIDE SEQUENCE</scope>
    <source>
        <strain evidence="1">Duluth1</strain>
        <tissue evidence="1">Whole animal</tissue>
    </source>
</reference>
<dbReference type="AlphaFoldDB" id="A0A9D4KYE7"/>
<sequence>MPQDLGGNILAQRVGPVSGYTPVGKRQSLAMRGSASSVITVSHHSKVMLCIIFNQRTSGRGTSWIQKLAEHSETNR</sequence>
<reference evidence="1" key="1">
    <citation type="journal article" date="2019" name="bioRxiv">
        <title>The Genome of the Zebra Mussel, Dreissena polymorpha: A Resource for Invasive Species Research.</title>
        <authorList>
            <person name="McCartney M.A."/>
            <person name="Auch B."/>
            <person name="Kono T."/>
            <person name="Mallez S."/>
            <person name="Zhang Y."/>
            <person name="Obille A."/>
            <person name="Becker A."/>
            <person name="Abrahante J.E."/>
            <person name="Garbe J."/>
            <person name="Badalamenti J.P."/>
            <person name="Herman A."/>
            <person name="Mangelson H."/>
            <person name="Liachko I."/>
            <person name="Sullivan S."/>
            <person name="Sone E.D."/>
            <person name="Koren S."/>
            <person name="Silverstein K.A.T."/>
            <person name="Beckman K.B."/>
            <person name="Gohl D.M."/>
        </authorList>
    </citation>
    <scope>NUCLEOTIDE SEQUENCE</scope>
    <source>
        <strain evidence="1">Duluth1</strain>
        <tissue evidence="1">Whole animal</tissue>
    </source>
</reference>
<proteinExistence type="predicted"/>
<protein>
    <submittedName>
        <fullName evidence="1">Uncharacterized protein</fullName>
    </submittedName>
</protein>
<dbReference type="EMBL" id="JAIWYP010000003">
    <property type="protein sequence ID" value="KAH3848438.1"/>
    <property type="molecule type" value="Genomic_DNA"/>
</dbReference>
<name>A0A9D4KYE7_DREPO</name>
<accession>A0A9D4KYE7</accession>
<comment type="caution">
    <text evidence="1">The sequence shown here is derived from an EMBL/GenBank/DDBJ whole genome shotgun (WGS) entry which is preliminary data.</text>
</comment>
<evidence type="ECO:0000313" key="1">
    <source>
        <dbReference type="EMBL" id="KAH3848438.1"/>
    </source>
</evidence>
<keyword evidence="2" id="KW-1185">Reference proteome</keyword>
<gene>
    <name evidence="1" type="ORF">DPMN_090801</name>
</gene>
<dbReference type="Proteomes" id="UP000828390">
    <property type="component" value="Unassembled WGS sequence"/>
</dbReference>